<organism evidence="2 3">
    <name type="scientific">Cupriavidus basilensis</name>
    <dbReference type="NCBI Taxonomy" id="68895"/>
    <lineage>
        <taxon>Bacteria</taxon>
        <taxon>Pseudomonadati</taxon>
        <taxon>Pseudomonadota</taxon>
        <taxon>Betaproteobacteria</taxon>
        <taxon>Burkholderiales</taxon>
        <taxon>Burkholderiaceae</taxon>
        <taxon>Cupriavidus</taxon>
    </lineage>
</organism>
<accession>A0A0C4YCB3</accession>
<dbReference type="Gene3D" id="3.40.50.1820">
    <property type="entry name" value="alpha/beta hydrolase"/>
    <property type="match status" value="1"/>
</dbReference>
<sequence length="384" mass="41375">MQTLRLARCASIALIALAAAAQFGCAAPGADSAASAKQAAPAPGTAPQAAAPQWQRVRLGTGAGAYDFPVYANHPLDADLRGIREVIFVQHGLQRNGDDYFAAGAALLKQTGRNPDEVLLIAPNFPGTPDAAKGKHFDGMPIWSVQGWMSGEDAVNPPFSVSSLQVLDDLVGMVTNKARFPAVTRVTVAGHSGGAQLVHRYVVLNNVDERIRAGGIDLRYVVANPSSYLYFTPERPRGKGFAPYDTAICADYDKYRYGMRDMVPYARGATGDVLFRRYLQRQVTYLVGSEDNDPNHRVLDKACGAEAEGPTRLERARGYLRYTQFLAAPMMGSQHPPVRHQAFEVVGVGHDQHRMLGSQCGAKAVFGLPEMVNAHGAACRAPQL</sequence>
<gene>
    <name evidence="2" type="ORF">RR42_m2407</name>
</gene>
<dbReference type="PANTHER" id="PTHR35560">
    <property type="entry name" value="BLL0132 PROTEIN"/>
    <property type="match status" value="1"/>
</dbReference>
<dbReference type="Proteomes" id="UP000031843">
    <property type="component" value="Chromosome main"/>
</dbReference>
<protein>
    <submittedName>
        <fullName evidence="2">Putative exported protein</fullName>
    </submittedName>
</protein>
<dbReference type="STRING" id="68895.RR42_m2407"/>
<feature type="signal peptide" evidence="1">
    <location>
        <begin position="1"/>
        <end position="26"/>
    </location>
</feature>
<evidence type="ECO:0000313" key="2">
    <source>
        <dbReference type="EMBL" id="AJG19799.1"/>
    </source>
</evidence>
<evidence type="ECO:0000256" key="1">
    <source>
        <dbReference type="SAM" id="SignalP"/>
    </source>
</evidence>
<keyword evidence="1" id="KW-0732">Signal</keyword>
<name>A0A0C4YCB3_9BURK</name>
<dbReference type="PANTHER" id="PTHR35560:SF3">
    <property type="entry name" value="PEPTIDASE S9 PROLYL OLIGOPEPTIDASE CATALYTIC DOMAIN-CONTAINING PROTEIN"/>
    <property type="match status" value="1"/>
</dbReference>
<feature type="chain" id="PRO_5002173564" evidence="1">
    <location>
        <begin position="27"/>
        <end position="384"/>
    </location>
</feature>
<dbReference type="OrthoDB" id="1094867at2"/>
<dbReference type="AlphaFoldDB" id="A0A0C4YCB3"/>
<proteinExistence type="predicted"/>
<dbReference type="KEGG" id="cbw:RR42_m2407"/>
<dbReference type="EMBL" id="CP010536">
    <property type="protein sequence ID" value="AJG19799.1"/>
    <property type="molecule type" value="Genomic_DNA"/>
</dbReference>
<dbReference type="InterPro" id="IPR029058">
    <property type="entry name" value="AB_hydrolase_fold"/>
</dbReference>
<dbReference type="RefSeq" id="WP_043346958.1">
    <property type="nucleotide sequence ID" value="NZ_CP010536.1"/>
</dbReference>
<dbReference type="SUPFAM" id="SSF53474">
    <property type="entry name" value="alpha/beta-Hydrolases"/>
    <property type="match status" value="1"/>
</dbReference>
<keyword evidence="3" id="KW-1185">Reference proteome</keyword>
<evidence type="ECO:0000313" key="3">
    <source>
        <dbReference type="Proteomes" id="UP000031843"/>
    </source>
</evidence>
<reference evidence="2 3" key="1">
    <citation type="journal article" date="2015" name="Genome Announc.">
        <title>Complete Genome Sequence of Cupriavidus basilensis 4G11, Isolated from the Oak Ridge Field Research Center Site.</title>
        <authorList>
            <person name="Ray J."/>
            <person name="Waters R.J."/>
            <person name="Skerker J.M."/>
            <person name="Kuehl J.V."/>
            <person name="Price M.N."/>
            <person name="Huang J."/>
            <person name="Chakraborty R."/>
            <person name="Arkin A.P."/>
            <person name="Deutschbauer A."/>
        </authorList>
    </citation>
    <scope>NUCLEOTIDE SEQUENCE [LARGE SCALE GENOMIC DNA]</scope>
    <source>
        <strain evidence="2">4G11</strain>
    </source>
</reference>